<proteinExistence type="predicted"/>
<keyword evidence="2" id="KW-1185">Reference proteome</keyword>
<gene>
    <name evidence="1" type="ORF">J0X19_24220</name>
</gene>
<sequence>MADQPTAAIFFGDGTCDQNVPRTANVLLGPDIRRYTYDFEHTYNANGRYLVSFIGENRNAGVRNMDDPINQSFYVATSVVIDPGQGVNRSPILTRPAVDNAAVAEVFQHNPGAYDPDGDSLVFVLAPSRQAGIASDVVGCTPAPGPVPGFRYPNNLFSGTNGTQVPFSGPPFSTGGGQPLFEINRRTGQIVWNSPGQVGEYNFAFVVRSYRRTAFGYRLNDSVIRDM</sequence>
<dbReference type="AlphaFoldDB" id="A0A939F2D8"/>
<dbReference type="Proteomes" id="UP000664144">
    <property type="component" value="Unassembled WGS sequence"/>
</dbReference>
<accession>A0A939F2D8</accession>
<name>A0A939F2D8_9BACT</name>
<reference evidence="1" key="1">
    <citation type="submission" date="2021-03" db="EMBL/GenBank/DDBJ databases">
        <authorList>
            <person name="Kim M.K."/>
        </authorList>
    </citation>
    <scope>NUCLEOTIDE SEQUENCE</scope>
    <source>
        <strain evidence="1">BT186</strain>
    </source>
</reference>
<feature type="non-terminal residue" evidence="1">
    <location>
        <position position="227"/>
    </location>
</feature>
<protein>
    <submittedName>
        <fullName evidence="1">Uncharacterized protein</fullName>
    </submittedName>
</protein>
<dbReference type="EMBL" id="JAFLQZ010000031">
    <property type="protein sequence ID" value="MBO0361087.1"/>
    <property type="molecule type" value="Genomic_DNA"/>
</dbReference>
<evidence type="ECO:0000313" key="1">
    <source>
        <dbReference type="EMBL" id="MBO0361087.1"/>
    </source>
</evidence>
<organism evidence="1 2">
    <name type="scientific">Hymenobacter telluris</name>
    <dbReference type="NCBI Taxonomy" id="2816474"/>
    <lineage>
        <taxon>Bacteria</taxon>
        <taxon>Pseudomonadati</taxon>
        <taxon>Bacteroidota</taxon>
        <taxon>Cytophagia</taxon>
        <taxon>Cytophagales</taxon>
        <taxon>Hymenobacteraceae</taxon>
        <taxon>Hymenobacter</taxon>
    </lineage>
</organism>
<comment type="caution">
    <text evidence="1">The sequence shown here is derived from an EMBL/GenBank/DDBJ whole genome shotgun (WGS) entry which is preliminary data.</text>
</comment>
<evidence type="ECO:0000313" key="2">
    <source>
        <dbReference type="Proteomes" id="UP000664144"/>
    </source>
</evidence>